<protein>
    <submittedName>
        <fullName evidence="1">DUF6011 domain-containing protein</fullName>
    </submittedName>
</protein>
<reference evidence="1" key="1">
    <citation type="submission" date="2022-11" db="EMBL/GenBank/DDBJ databases">
        <authorList>
            <person name="Mo P."/>
        </authorList>
    </citation>
    <scope>NUCLEOTIDE SEQUENCE</scope>
    <source>
        <strain evidence="1">HUAS 11-8</strain>
    </source>
</reference>
<dbReference type="InterPro" id="IPR046053">
    <property type="entry name" value="DUF6011"/>
</dbReference>
<accession>A0ABY7B4I0</accession>
<evidence type="ECO:0000313" key="2">
    <source>
        <dbReference type="Proteomes" id="UP001163203"/>
    </source>
</evidence>
<dbReference type="Pfam" id="PF19474">
    <property type="entry name" value="DUF6011"/>
    <property type="match status" value="1"/>
</dbReference>
<name>A0ABY7B4I0_9PSEU</name>
<dbReference type="EMBL" id="CP113836">
    <property type="protein sequence ID" value="WAL67215.1"/>
    <property type="molecule type" value="Genomic_DNA"/>
</dbReference>
<sequence length="55" mass="6108">MTVLSIHPRLVTGPDLDVRCERCRRPLSARVSVALGLGPACRRHIETTEPTRRAS</sequence>
<proteinExistence type="predicted"/>
<dbReference type="Proteomes" id="UP001163203">
    <property type="component" value="Chromosome"/>
</dbReference>
<gene>
    <name evidence="1" type="ORF">ORV05_05350</name>
</gene>
<organism evidence="1 2">
    <name type="scientific">Amycolatopsis cynarae</name>
    <dbReference type="NCBI Taxonomy" id="2995223"/>
    <lineage>
        <taxon>Bacteria</taxon>
        <taxon>Bacillati</taxon>
        <taxon>Actinomycetota</taxon>
        <taxon>Actinomycetes</taxon>
        <taxon>Pseudonocardiales</taxon>
        <taxon>Pseudonocardiaceae</taxon>
        <taxon>Amycolatopsis</taxon>
    </lineage>
</organism>
<keyword evidence="2" id="KW-1185">Reference proteome</keyword>
<dbReference type="RefSeq" id="WP_268757338.1">
    <property type="nucleotide sequence ID" value="NZ_CP113836.1"/>
</dbReference>
<evidence type="ECO:0000313" key="1">
    <source>
        <dbReference type="EMBL" id="WAL67215.1"/>
    </source>
</evidence>